<dbReference type="InterPro" id="IPR011042">
    <property type="entry name" value="6-blade_b-propeller_TolB-like"/>
</dbReference>
<accession>A0ABV7JBL7</accession>
<evidence type="ECO:0000313" key="2">
    <source>
        <dbReference type="Proteomes" id="UP001595533"/>
    </source>
</evidence>
<proteinExistence type="predicted"/>
<keyword evidence="2" id="KW-1185">Reference proteome</keyword>
<name>A0ABV7JBL7_9GAMM</name>
<dbReference type="RefSeq" id="WP_157893024.1">
    <property type="nucleotide sequence ID" value="NZ_JBHRTS010000008.1"/>
</dbReference>
<organism evidence="1 2">
    <name type="scientific">Marinicella sediminis</name>
    <dbReference type="NCBI Taxonomy" id="1792834"/>
    <lineage>
        <taxon>Bacteria</taxon>
        <taxon>Pseudomonadati</taxon>
        <taxon>Pseudomonadota</taxon>
        <taxon>Gammaproteobacteria</taxon>
        <taxon>Lysobacterales</taxon>
        <taxon>Marinicellaceae</taxon>
        <taxon>Marinicella</taxon>
    </lineage>
</organism>
<evidence type="ECO:0008006" key="3">
    <source>
        <dbReference type="Google" id="ProtNLM"/>
    </source>
</evidence>
<dbReference type="EMBL" id="JBHRTS010000008">
    <property type="protein sequence ID" value="MFC3195514.1"/>
    <property type="molecule type" value="Genomic_DNA"/>
</dbReference>
<dbReference type="Gene3D" id="2.120.10.30">
    <property type="entry name" value="TolB, C-terminal domain"/>
    <property type="match status" value="1"/>
</dbReference>
<evidence type="ECO:0000313" key="1">
    <source>
        <dbReference type="EMBL" id="MFC3195514.1"/>
    </source>
</evidence>
<dbReference type="SUPFAM" id="SSF101898">
    <property type="entry name" value="NHL repeat"/>
    <property type="match status" value="1"/>
</dbReference>
<protein>
    <recommendedName>
        <fullName evidence="3">6-bladed beta-propeller</fullName>
    </recommendedName>
</protein>
<comment type="caution">
    <text evidence="1">The sequence shown here is derived from an EMBL/GenBank/DDBJ whole genome shotgun (WGS) entry which is preliminary data.</text>
</comment>
<reference evidence="2" key="1">
    <citation type="journal article" date="2019" name="Int. J. Syst. Evol. Microbiol.">
        <title>The Global Catalogue of Microorganisms (GCM) 10K type strain sequencing project: providing services to taxonomists for standard genome sequencing and annotation.</title>
        <authorList>
            <consortium name="The Broad Institute Genomics Platform"/>
            <consortium name="The Broad Institute Genome Sequencing Center for Infectious Disease"/>
            <person name="Wu L."/>
            <person name="Ma J."/>
        </authorList>
    </citation>
    <scope>NUCLEOTIDE SEQUENCE [LARGE SCALE GENOMIC DNA]</scope>
    <source>
        <strain evidence="2">KCTC 42953</strain>
    </source>
</reference>
<gene>
    <name evidence="1" type="ORF">ACFODZ_14765</name>
</gene>
<dbReference type="Proteomes" id="UP001595533">
    <property type="component" value="Unassembled WGS sequence"/>
</dbReference>
<sequence length="427" mass="46664">MSAQQLGDPNCDSLLLVSSWSRDNVKIYDGCDGSYLRDLANPGILDGPQAIFQDHNGDVIVVSESNHRLVRFDQETLTEATTVVPPGLMENPITVVKKDDQHIFLASYSSNEIIEMNTVSWEKTRTILPANNGQIMGIDIGMAMGPDGHLYVPGYDSDSILKVNPDNGATQSFVASGSEGLDRPRSILFNGNELLVTAWGNQAIFNYSSTGQLLGTPVTPLPGAAGMIMDGPEHILVTSDTFNLVRRYQLNDFSFENVVGNSSGGLVGATYVYRLNKQPSISDVTDIRQAWMIGVGTIDGQRITVTEMAINTGGQFGADFDPHAISRHLWGQLTIDFMDCHHAEMSYASALSHNQHAFGAGGYLLQRVVMNQAGLNCDQDHFADLTDKSYMSGTFYGGQHRDGEGFSIDYLNENQVIVTWFTYLPAD</sequence>